<dbReference type="AlphaFoldDB" id="A0A256GVF0"/>
<comment type="similarity">
    <text evidence="1">Belongs to the HpcH/HpaI aldolase family.</text>
</comment>
<gene>
    <name evidence="5" type="primary">hpcH</name>
    <name evidence="5" type="ORF">CEV34_0043</name>
</gene>
<dbReference type="SUPFAM" id="SSF51621">
    <property type="entry name" value="Phosphoenolpyruvate/pyruvate domain"/>
    <property type="match status" value="1"/>
</dbReference>
<sequence>MKTNTFKARLKDRQQIGLWVSLGNAASAEILARSGADWLLIDMEHSPNEVSTVLEQLRAVAEDCEVIVRPPEASQTVTKRLLDIGTKSIMFPMIDTAEQARQAVSWTRYPPKGVRGISGVVRATGYGRDAASYLASEEEHICVIVQAETPTALANLEEIAEVEGVDAIFIGPGDLAASMGFTGQGASVPEVAEAIRDALNRISAKSCGAGVLGYGATAATKFFDQGADFVAAGADTWLLAQQSSSLIEQLQAALERQKTS</sequence>
<dbReference type="InterPro" id="IPR015813">
    <property type="entry name" value="Pyrv/PenolPyrv_kinase-like_dom"/>
</dbReference>
<dbReference type="Pfam" id="PF03328">
    <property type="entry name" value="HpcH_HpaI"/>
    <property type="match status" value="1"/>
</dbReference>
<dbReference type="EMBL" id="NNRM01000001">
    <property type="protein sequence ID" value="OYR30958.1"/>
    <property type="molecule type" value="Genomic_DNA"/>
</dbReference>
<keyword evidence="6" id="KW-1185">Reference proteome</keyword>
<dbReference type="GO" id="GO:0046872">
    <property type="term" value="F:metal ion binding"/>
    <property type="evidence" value="ECO:0007669"/>
    <property type="project" value="UniProtKB-KW"/>
</dbReference>
<evidence type="ECO:0000256" key="2">
    <source>
        <dbReference type="ARBA" id="ARBA00022723"/>
    </source>
</evidence>
<evidence type="ECO:0000259" key="4">
    <source>
        <dbReference type="Pfam" id="PF03328"/>
    </source>
</evidence>
<dbReference type="InterPro" id="IPR005000">
    <property type="entry name" value="Aldolase/citrate-lyase_domain"/>
</dbReference>
<dbReference type="InterPro" id="IPR040442">
    <property type="entry name" value="Pyrv_kinase-like_dom_sf"/>
</dbReference>
<dbReference type="PANTHER" id="PTHR30502">
    <property type="entry name" value="2-KETO-3-DEOXY-L-RHAMNONATE ALDOLASE"/>
    <property type="match status" value="1"/>
</dbReference>
<evidence type="ECO:0000313" key="5">
    <source>
        <dbReference type="EMBL" id="OYR30958.1"/>
    </source>
</evidence>
<reference evidence="5 6" key="1">
    <citation type="submission" date="2017-07" db="EMBL/GenBank/DDBJ databases">
        <title>Phylogenetic study on the rhizospheric bacterium Ochrobactrum sp. A44.</title>
        <authorList>
            <person name="Krzyzanowska D.M."/>
            <person name="Ossowicki A."/>
            <person name="Rajewska M."/>
            <person name="Maciag T."/>
            <person name="Kaczynski Z."/>
            <person name="Czerwicka M."/>
            <person name="Jafra S."/>
        </authorList>
    </citation>
    <scope>NUCLEOTIDE SEQUENCE [LARGE SCALE GENOMIC DNA]</scope>
    <source>
        <strain evidence="5 6">CCUG 30717</strain>
    </source>
</reference>
<name>A0A256GVF0_9HYPH</name>
<keyword evidence="3 5" id="KW-0456">Lyase</keyword>
<dbReference type="GO" id="GO:0005737">
    <property type="term" value="C:cytoplasm"/>
    <property type="evidence" value="ECO:0007669"/>
    <property type="project" value="TreeGrafter"/>
</dbReference>
<keyword evidence="2" id="KW-0479">Metal-binding</keyword>
<protein>
    <submittedName>
        <fullName evidence="5">4-hydroxy-2-oxo-heptane-1,7-dioate aldolase</fullName>
        <ecNumber evidence="5">4.1.2.52</ecNumber>
    </submittedName>
</protein>
<dbReference type="Gene3D" id="3.20.20.60">
    <property type="entry name" value="Phosphoenolpyruvate-binding domains"/>
    <property type="match status" value="1"/>
</dbReference>
<dbReference type="InterPro" id="IPR050251">
    <property type="entry name" value="HpcH-HpaI_aldolase"/>
</dbReference>
<dbReference type="RefSeq" id="WP_094543040.1">
    <property type="nucleotide sequence ID" value="NZ_JBHEEM010000023.1"/>
</dbReference>
<evidence type="ECO:0000256" key="3">
    <source>
        <dbReference type="ARBA" id="ARBA00023239"/>
    </source>
</evidence>
<dbReference type="PANTHER" id="PTHR30502:SF0">
    <property type="entry name" value="PHOSPHOENOLPYRUVATE CARBOXYLASE FAMILY PROTEIN"/>
    <property type="match status" value="1"/>
</dbReference>
<comment type="caution">
    <text evidence="5">The sequence shown here is derived from an EMBL/GenBank/DDBJ whole genome shotgun (WGS) entry which is preliminary data.</text>
</comment>
<evidence type="ECO:0000256" key="1">
    <source>
        <dbReference type="ARBA" id="ARBA00005568"/>
    </source>
</evidence>
<proteinExistence type="inferred from homology"/>
<dbReference type="GO" id="GO:0016832">
    <property type="term" value="F:aldehyde-lyase activity"/>
    <property type="evidence" value="ECO:0007669"/>
    <property type="project" value="TreeGrafter"/>
</dbReference>
<evidence type="ECO:0000313" key="6">
    <source>
        <dbReference type="Proteomes" id="UP000216188"/>
    </source>
</evidence>
<organism evidence="5 6">
    <name type="scientific">Brucella pseudogrignonensis</name>
    <dbReference type="NCBI Taxonomy" id="419475"/>
    <lineage>
        <taxon>Bacteria</taxon>
        <taxon>Pseudomonadati</taxon>
        <taxon>Pseudomonadota</taxon>
        <taxon>Alphaproteobacteria</taxon>
        <taxon>Hyphomicrobiales</taxon>
        <taxon>Brucellaceae</taxon>
        <taxon>Brucella/Ochrobactrum group</taxon>
        <taxon>Brucella</taxon>
    </lineage>
</organism>
<dbReference type="EC" id="4.1.2.52" evidence="5"/>
<feature type="domain" description="HpcH/HpaI aldolase/citrate lyase" evidence="4">
    <location>
        <begin position="15"/>
        <end position="239"/>
    </location>
</feature>
<accession>A0A256GVF0</accession>
<dbReference type="Proteomes" id="UP000216188">
    <property type="component" value="Unassembled WGS sequence"/>
</dbReference>